<dbReference type="OrthoDB" id="2565003at2759"/>
<accession>Q5KN78</accession>
<dbReference type="HOGENOM" id="CLU_956511_0_0_1"/>
<feature type="compositionally biased region" description="Basic and acidic residues" evidence="1">
    <location>
        <begin position="138"/>
        <end position="147"/>
    </location>
</feature>
<name>Q5KN78_CRYD1</name>
<evidence type="ECO:0000313" key="3">
    <source>
        <dbReference type="Proteomes" id="UP000002149"/>
    </source>
</evidence>
<sequence>MPRSPSPSLSSSRRLSYPSSIPSSPFPTPPFERTVTHDRLLSSQAYVRISPYPSPSPSPPPRTGPIRPGPPKRSHSFCATDPNSTYALASASSATHLSPDKRFIVAPPLERTLSSLGSVGDRTSPRQQMARPPGIYARESENMETPKKNRGHLSSEGPVLREVKHNFQDVPSFPSPPIFTSSPPVIPTILVHPTTTPPRPTLSIIQANTPSNPSSRSSSYTLNTPITPGEMLYGAIEEAEEDLDDIDGELDTDEDVDMTPSKPKNGRKFIETEGSMKGVTIEIKQLSLGHC</sequence>
<protein>
    <submittedName>
        <fullName evidence="2">Uncharacterized protein</fullName>
    </submittedName>
</protein>
<feature type="region of interest" description="Disordered" evidence="1">
    <location>
        <begin position="248"/>
        <end position="269"/>
    </location>
</feature>
<dbReference type="Proteomes" id="UP000002149">
    <property type="component" value="Chromosome 1"/>
</dbReference>
<reference evidence="2 3" key="1">
    <citation type="journal article" date="2005" name="Science">
        <title>The genome of the basidiomycetous yeast and human pathogen Cryptococcus neoformans.</title>
        <authorList>
            <person name="Loftus B.J."/>
            <person name="Fung E."/>
            <person name="Roncaglia P."/>
            <person name="Rowley D."/>
            <person name="Amedeo P."/>
            <person name="Bruno D."/>
            <person name="Vamathevan J."/>
            <person name="Miranda M."/>
            <person name="Anderson I.J."/>
            <person name="Fraser J.A."/>
            <person name="Allen J.E."/>
            <person name="Bosdet I.E."/>
            <person name="Brent M.R."/>
            <person name="Chiu R."/>
            <person name="Doering T.L."/>
            <person name="Donlin M.J."/>
            <person name="D'Souza C.A."/>
            <person name="Fox D.S."/>
            <person name="Grinberg V."/>
            <person name="Fu J."/>
            <person name="Fukushima M."/>
            <person name="Haas B.J."/>
            <person name="Huang J.C."/>
            <person name="Janbon G."/>
            <person name="Jones S.J."/>
            <person name="Koo H.L."/>
            <person name="Krzywinski M.I."/>
            <person name="Kwon-Chung J.K."/>
            <person name="Lengeler K.B."/>
            <person name="Maiti R."/>
            <person name="Marra M.A."/>
            <person name="Marra R.E."/>
            <person name="Mathewson C.A."/>
            <person name="Mitchell T.G."/>
            <person name="Pertea M."/>
            <person name="Riggs F.R."/>
            <person name="Salzberg S.L."/>
            <person name="Schein J.E."/>
            <person name="Shvartsbeyn A."/>
            <person name="Shin H."/>
            <person name="Shumway M."/>
            <person name="Specht C.A."/>
            <person name="Suh B.B."/>
            <person name="Tenney A."/>
            <person name="Utterback T.R."/>
            <person name="Wickes B.L."/>
            <person name="Wortman J.R."/>
            <person name="Wye N.H."/>
            <person name="Kronstad J.W."/>
            <person name="Lodge J.K."/>
            <person name="Heitman J."/>
            <person name="Davis R.W."/>
            <person name="Fraser C.M."/>
            <person name="Hyman R.W."/>
        </authorList>
    </citation>
    <scope>NUCLEOTIDE SEQUENCE [LARGE SCALE GENOMIC DNA]</scope>
    <source>
        <strain evidence="3">JEC21 / ATCC MYA-565</strain>
    </source>
</reference>
<dbReference type="eggNOG" id="ENOG502TNE1">
    <property type="taxonomic scope" value="Eukaryota"/>
</dbReference>
<dbReference type="AlphaFoldDB" id="Q5KN78"/>
<feature type="region of interest" description="Disordered" evidence="1">
    <location>
        <begin position="114"/>
        <end position="155"/>
    </location>
</feature>
<organism evidence="2 3">
    <name type="scientific">Cryptococcus deneoformans (strain JEC21 / ATCC MYA-565)</name>
    <name type="common">Cryptococcus neoformans var. neoformans serotype D</name>
    <dbReference type="NCBI Taxonomy" id="214684"/>
    <lineage>
        <taxon>Eukaryota</taxon>
        <taxon>Fungi</taxon>
        <taxon>Dikarya</taxon>
        <taxon>Basidiomycota</taxon>
        <taxon>Agaricomycotina</taxon>
        <taxon>Tremellomycetes</taxon>
        <taxon>Tremellales</taxon>
        <taxon>Cryptococcaceae</taxon>
        <taxon>Cryptococcus</taxon>
        <taxon>Cryptococcus neoformans species complex</taxon>
    </lineage>
</organism>
<feature type="compositionally biased region" description="Low complexity" evidence="1">
    <location>
        <begin position="1"/>
        <end position="23"/>
    </location>
</feature>
<dbReference type="VEuPathDB" id="FungiDB:CNA07430"/>
<feature type="compositionally biased region" description="Acidic residues" evidence="1">
    <location>
        <begin position="248"/>
        <end position="257"/>
    </location>
</feature>
<dbReference type="KEGG" id="cne:CNA07430"/>
<gene>
    <name evidence="2" type="ordered locus">CNA07430</name>
</gene>
<evidence type="ECO:0000256" key="1">
    <source>
        <dbReference type="SAM" id="MobiDB-lite"/>
    </source>
</evidence>
<feature type="region of interest" description="Disordered" evidence="1">
    <location>
        <begin position="1"/>
        <end position="33"/>
    </location>
</feature>
<dbReference type="GeneID" id="3253923"/>
<feature type="compositionally biased region" description="Pro residues" evidence="1">
    <location>
        <begin position="52"/>
        <end position="69"/>
    </location>
</feature>
<dbReference type="EMBL" id="AE017341">
    <property type="protein sequence ID" value="AAW41240.1"/>
    <property type="molecule type" value="Genomic_DNA"/>
</dbReference>
<proteinExistence type="predicted"/>
<accession>Q55YW0</accession>
<evidence type="ECO:0000313" key="2">
    <source>
        <dbReference type="EMBL" id="AAW41240.1"/>
    </source>
</evidence>
<dbReference type="RefSeq" id="XP_567059.1">
    <property type="nucleotide sequence ID" value="XM_567059.2"/>
</dbReference>
<dbReference type="PaxDb" id="214684-Q5KN78"/>
<dbReference type="InParanoid" id="Q5KN78"/>
<keyword evidence="3" id="KW-1185">Reference proteome</keyword>
<feature type="region of interest" description="Disordered" evidence="1">
    <location>
        <begin position="48"/>
        <end position="83"/>
    </location>
</feature>